<evidence type="ECO:0000313" key="2">
    <source>
        <dbReference type="Proteomes" id="UP000003856"/>
    </source>
</evidence>
<protein>
    <submittedName>
        <fullName evidence="1">Uncharacterized protein</fullName>
    </submittedName>
</protein>
<dbReference type="AlphaFoldDB" id="C5T5R5"/>
<proteinExistence type="predicted"/>
<name>C5T5R5_ACIDE</name>
<reference evidence="1 2" key="1">
    <citation type="submission" date="2009-05" db="EMBL/GenBank/DDBJ databases">
        <title>The draft genome of Acidovorax delafieldii 2AN.</title>
        <authorList>
            <consortium name="US DOE Joint Genome Institute (JGI-PGF)"/>
            <person name="Lucas S."/>
            <person name="Copeland A."/>
            <person name="Lapidus A."/>
            <person name="Glavina del Rio T."/>
            <person name="Tice H."/>
            <person name="Bruce D."/>
            <person name="Goodwin L."/>
            <person name="Pitluck S."/>
            <person name="Larimer F."/>
            <person name="Land M.L."/>
            <person name="Hauser L."/>
            <person name="Shelobolina E.S."/>
            <person name="Picardal F."/>
            <person name="Roden E."/>
            <person name="Emerson D."/>
        </authorList>
    </citation>
    <scope>NUCLEOTIDE SEQUENCE [LARGE SCALE GENOMIC DNA]</scope>
    <source>
        <strain evidence="1 2">2AN</strain>
    </source>
</reference>
<dbReference type="Proteomes" id="UP000003856">
    <property type="component" value="Unassembled WGS sequence"/>
</dbReference>
<accession>C5T5R5</accession>
<gene>
    <name evidence="1" type="ORF">AcdelDRAFT_2245</name>
</gene>
<organism evidence="1 2">
    <name type="scientific">Acidovorax delafieldii 2AN</name>
    <dbReference type="NCBI Taxonomy" id="573060"/>
    <lineage>
        <taxon>Bacteria</taxon>
        <taxon>Pseudomonadati</taxon>
        <taxon>Pseudomonadota</taxon>
        <taxon>Betaproteobacteria</taxon>
        <taxon>Burkholderiales</taxon>
        <taxon>Comamonadaceae</taxon>
        <taxon>Acidovorax</taxon>
    </lineage>
</organism>
<dbReference type="PATRIC" id="fig|573060.9.peg.2851"/>
<evidence type="ECO:0000313" key="1">
    <source>
        <dbReference type="EMBL" id="EER60176.1"/>
    </source>
</evidence>
<dbReference type="EMBL" id="ACQT01000070">
    <property type="protein sequence ID" value="EER60176.1"/>
    <property type="molecule type" value="Genomic_DNA"/>
</dbReference>
<keyword evidence="2" id="KW-1185">Reference proteome</keyword>
<comment type="caution">
    <text evidence="1">The sequence shown here is derived from an EMBL/GenBank/DDBJ whole genome shotgun (WGS) entry which is preliminary data.</text>
</comment>
<sequence>MHEARLAGMWDGEDGGARALSQKARLAPAALAADKPRAKLLMAPGQG</sequence>